<feature type="compositionally biased region" description="Polar residues" evidence="1">
    <location>
        <begin position="40"/>
        <end position="74"/>
    </location>
</feature>
<sequence length="182" mass="18634">MRRVRTGLVLAFALAVDGCGSGGGTPAGTPEPSPGGTWSVVVSGSATPSPTPSRGSARPTTGVTASLPSANPSCTKTWPPTEAVLIPVEVTPIAGGFKVEWPRQYESNYRVAAVPQKLVSGAQPEPAWKDVPAGTGCSISTTITGLVPGAAYIVWLDAPNTGYEVDGTRHLYSGRSGVVYPK</sequence>
<evidence type="ECO:0000313" key="2">
    <source>
        <dbReference type="EMBL" id="WIM96883.1"/>
    </source>
</evidence>
<evidence type="ECO:0000256" key="1">
    <source>
        <dbReference type="SAM" id="MobiDB-lite"/>
    </source>
</evidence>
<evidence type="ECO:0008006" key="4">
    <source>
        <dbReference type="Google" id="ProtNLM"/>
    </source>
</evidence>
<reference evidence="2 3" key="1">
    <citation type="submission" date="2023-06" db="EMBL/GenBank/DDBJ databases">
        <authorList>
            <person name="Yushchuk O."/>
            <person name="Binda E."/>
            <person name="Ruckert-Reed C."/>
            <person name="Fedorenko V."/>
            <person name="Kalinowski J."/>
            <person name="Marinelli F."/>
        </authorList>
    </citation>
    <scope>NUCLEOTIDE SEQUENCE [LARGE SCALE GENOMIC DNA]</scope>
    <source>
        <strain evidence="2 3">NRRL 3884</strain>
    </source>
</reference>
<feature type="compositionally biased region" description="Low complexity" evidence="1">
    <location>
        <begin position="27"/>
        <end position="37"/>
    </location>
</feature>
<keyword evidence="3" id="KW-1185">Reference proteome</keyword>
<dbReference type="Proteomes" id="UP001240150">
    <property type="component" value="Chromosome"/>
</dbReference>
<feature type="region of interest" description="Disordered" evidence="1">
    <location>
        <begin position="20"/>
        <end position="74"/>
    </location>
</feature>
<name>A0ABY8WK40_9ACTN</name>
<proteinExistence type="predicted"/>
<gene>
    <name evidence="2" type="ORF">ACTOB_000358</name>
</gene>
<accession>A0ABY8WK40</accession>
<evidence type="ECO:0000313" key="3">
    <source>
        <dbReference type="Proteomes" id="UP001240150"/>
    </source>
</evidence>
<protein>
    <recommendedName>
        <fullName evidence="4">Fibronectin type-III domain-containing protein</fullName>
    </recommendedName>
</protein>
<dbReference type="EMBL" id="CP126980">
    <property type="protein sequence ID" value="WIM96883.1"/>
    <property type="molecule type" value="Genomic_DNA"/>
</dbReference>
<dbReference type="RefSeq" id="WP_284918192.1">
    <property type="nucleotide sequence ID" value="NZ_CP126980.1"/>
</dbReference>
<organism evidence="2 3">
    <name type="scientific">Actinoplanes oblitus</name>
    <dbReference type="NCBI Taxonomy" id="3040509"/>
    <lineage>
        <taxon>Bacteria</taxon>
        <taxon>Bacillati</taxon>
        <taxon>Actinomycetota</taxon>
        <taxon>Actinomycetes</taxon>
        <taxon>Micromonosporales</taxon>
        <taxon>Micromonosporaceae</taxon>
        <taxon>Actinoplanes</taxon>
    </lineage>
</organism>